<name>A0A0L6TWV4_9FIRM</name>
<organism evidence="1 2">
    <name type="scientific">Acetobacterium bakii</name>
    <dbReference type="NCBI Taxonomy" id="52689"/>
    <lineage>
        <taxon>Bacteria</taxon>
        <taxon>Bacillati</taxon>
        <taxon>Bacillota</taxon>
        <taxon>Clostridia</taxon>
        <taxon>Eubacteriales</taxon>
        <taxon>Eubacteriaceae</taxon>
        <taxon>Acetobacterium</taxon>
    </lineage>
</organism>
<protein>
    <submittedName>
        <fullName evidence="1">Uncharacterized protein</fullName>
    </submittedName>
</protein>
<sequence>MTVVQVPWEEVDIEKMGWNEAFDLVFISMCPGVHNAKLFKKAMSCAKKYVYFSGWAGRRDSEAFGELWKEIYGEEPPAWRSDIIYNLNWLYTQGYNLDFKVQQDARTDESEIENAVEEFMSRLNFYGKDTTGLHEKVEAFVTARSENGMFKTNAISRRGKILVKL</sequence>
<keyword evidence="2" id="KW-1185">Reference proteome</keyword>
<reference evidence="2" key="1">
    <citation type="submission" date="2015-07" db="EMBL/GenBank/DDBJ databases">
        <title>Draft genome sequence of Acetobacterium bakii DSM 8293, a potential psychrophilic chemical producer through syngas fermentation.</title>
        <authorList>
            <person name="Song Y."/>
            <person name="Hwang S."/>
            <person name="Cho B.-K."/>
        </authorList>
    </citation>
    <scope>NUCLEOTIDE SEQUENCE [LARGE SCALE GENOMIC DNA]</scope>
    <source>
        <strain evidence="2">DSM 8239</strain>
    </source>
</reference>
<accession>A0A0L6TWV4</accession>
<dbReference type="OrthoDB" id="9791837at2"/>
<dbReference type="Proteomes" id="UP000036873">
    <property type="component" value="Unassembled WGS sequence"/>
</dbReference>
<comment type="caution">
    <text evidence="1">The sequence shown here is derived from an EMBL/GenBank/DDBJ whole genome shotgun (WGS) entry which is preliminary data.</text>
</comment>
<dbReference type="STRING" id="52689.AKG39_15710"/>
<dbReference type="AlphaFoldDB" id="A0A0L6TWV4"/>
<evidence type="ECO:0000313" key="1">
    <source>
        <dbReference type="EMBL" id="KNZ40751.1"/>
    </source>
</evidence>
<dbReference type="RefSeq" id="WP_050741355.1">
    <property type="nucleotide sequence ID" value="NZ_LGYO01000044.1"/>
</dbReference>
<dbReference type="EMBL" id="LGYO01000044">
    <property type="protein sequence ID" value="KNZ40751.1"/>
    <property type="molecule type" value="Genomic_DNA"/>
</dbReference>
<gene>
    <name evidence="1" type="ORF">AKG39_15710</name>
</gene>
<proteinExistence type="predicted"/>
<evidence type="ECO:0000313" key="2">
    <source>
        <dbReference type="Proteomes" id="UP000036873"/>
    </source>
</evidence>